<dbReference type="Gene3D" id="3.30.390.30">
    <property type="match status" value="1"/>
</dbReference>
<evidence type="ECO:0000313" key="6">
    <source>
        <dbReference type="EMBL" id="NOV96364.1"/>
    </source>
</evidence>
<evidence type="ECO:0000313" key="7">
    <source>
        <dbReference type="Proteomes" id="UP000757540"/>
    </source>
</evidence>
<dbReference type="PANTHER" id="PTHR43557">
    <property type="entry name" value="APOPTOSIS-INDUCING FACTOR 1"/>
    <property type="match status" value="1"/>
</dbReference>
<keyword evidence="4" id="KW-0560">Oxidoreductase</keyword>
<evidence type="ECO:0000256" key="4">
    <source>
        <dbReference type="ARBA" id="ARBA00023002"/>
    </source>
</evidence>
<dbReference type="Pfam" id="PF07992">
    <property type="entry name" value="Pyr_redox_2"/>
    <property type="match status" value="1"/>
</dbReference>
<dbReference type="Gene3D" id="3.50.50.60">
    <property type="entry name" value="FAD/NAD(P)-binding domain"/>
    <property type="match status" value="2"/>
</dbReference>
<dbReference type="InterPro" id="IPR023753">
    <property type="entry name" value="FAD/NAD-binding_dom"/>
</dbReference>
<organism evidence="6 7">
    <name type="scientific">Isoptericola halotolerans</name>
    <dbReference type="NCBI Taxonomy" id="300560"/>
    <lineage>
        <taxon>Bacteria</taxon>
        <taxon>Bacillati</taxon>
        <taxon>Actinomycetota</taxon>
        <taxon>Actinomycetes</taxon>
        <taxon>Micrococcales</taxon>
        <taxon>Promicromonosporaceae</taxon>
        <taxon>Isoptericola</taxon>
    </lineage>
</organism>
<evidence type="ECO:0000256" key="2">
    <source>
        <dbReference type="ARBA" id="ARBA00022630"/>
    </source>
</evidence>
<dbReference type="PANTHER" id="PTHR43557:SF2">
    <property type="entry name" value="RIESKE DOMAIN-CONTAINING PROTEIN-RELATED"/>
    <property type="match status" value="1"/>
</dbReference>
<accession>A0ABX2A0P3</accession>
<sequence>MSDSAPTPTVDAAVGPTPRSVVVVGAGLAGAQTAAALRAHGFDGRLTVLGEEGLPPYDRPPLSKELLSRPEPLWLHDDLGIDLVALADEVLLADPAVALHPGPRVITRSGRSLDADAVVLACGSRPVLPAGWDADVLHTSADADTLRTGLRAGSRLVVVGAGWIGAEVAGVAAGAGVDVTVLEAGATPLARQLGTEVGEHLVPWFAAAGARLRRGATAAEVRRDGVTLVSGERVPADVVLAAVGARPATAWLREHLPQAVFDPVGALLVDPGGAVPGVAGVWAVGDVASHPHPVLGRVPGGHWSAALHDPDLVARDVLGIEPATGHAPYVFSRQLGHDLALFGLPTGPPTVWRGTPGAGPWAAFWTAQDSDDPSGHETDGGGRSAAVLRAALLVDSPRDVGPVRRAFDAGGPVHLDVEAAGDPAVRLRDVLVS</sequence>
<dbReference type="PRINTS" id="PR00368">
    <property type="entry name" value="FADPNR"/>
</dbReference>
<evidence type="ECO:0000259" key="5">
    <source>
        <dbReference type="Pfam" id="PF07992"/>
    </source>
</evidence>
<dbReference type="SUPFAM" id="SSF55424">
    <property type="entry name" value="FAD/NAD-linked reductases, dimerisation (C-terminal) domain"/>
    <property type="match status" value="1"/>
</dbReference>
<dbReference type="EMBL" id="JABEZU010000001">
    <property type="protein sequence ID" value="NOV96364.1"/>
    <property type="molecule type" value="Genomic_DNA"/>
</dbReference>
<keyword evidence="2" id="KW-0285">Flavoprotein</keyword>
<keyword evidence="3" id="KW-0274">FAD</keyword>
<dbReference type="SUPFAM" id="SSF51905">
    <property type="entry name" value="FAD/NAD(P)-binding domain"/>
    <property type="match status" value="1"/>
</dbReference>
<feature type="domain" description="FAD/NAD(P)-binding" evidence="5">
    <location>
        <begin position="20"/>
        <end position="292"/>
    </location>
</feature>
<dbReference type="RefSeq" id="WP_171782556.1">
    <property type="nucleotide sequence ID" value="NZ_BAAAML010000002.1"/>
</dbReference>
<dbReference type="PRINTS" id="PR00469">
    <property type="entry name" value="PNDRDTASEII"/>
</dbReference>
<dbReference type="InterPro" id="IPR050446">
    <property type="entry name" value="FAD-oxidoreductase/Apoptosis"/>
</dbReference>
<gene>
    <name evidence="6" type="ORF">HDG69_000917</name>
</gene>
<name>A0ABX2A0P3_9MICO</name>
<dbReference type="Proteomes" id="UP000757540">
    <property type="component" value="Unassembled WGS sequence"/>
</dbReference>
<reference evidence="6 7" key="1">
    <citation type="submission" date="2020-05" db="EMBL/GenBank/DDBJ databases">
        <title>Genomic Encyclopedia of Type Strains, Phase III (KMG-III): the genomes of soil and plant-associated and newly described type strains.</title>
        <authorList>
            <person name="Whitman W."/>
        </authorList>
    </citation>
    <scope>NUCLEOTIDE SEQUENCE [LARGE SCALE GENOMIC DNA]</scope>
    <source>
        <strain evidence="6 7">KCTC 19046</strain>
    </source>
</reference>
<keyword evidence="7" id="KW-1185">Reference proteome</keyword>
<comment type="caution">
    <text evidence="6">The sequence shown here is derived from an EMBL/GenBank/DDBJ whole genome shotgun (WGS) entry which is preliminary data.</text>
</comment>
<dbReference type="InterPro" id="IPR016156">
    <property type="entry name" value="FAD/NAD-linked_Rdtase_dimer_sf"/>
</dbReference>
<dbReference type="InterPro" id="IPR036188">
    <property type="entry name" value="FAD/NAD-bd_sf"/>
</dbReference>
<evidence type="ECO:0000256" key="3">
    <source>
        <dbReference type="ARBA" id="ARBA00022827"/>
    </source>
</evidence>
<evidence type="ECO:0000256" key="1">
    <source>
        <dbReference type="ARBA" id="ARBA00001974"/>
    </source>
</evidence>
<proteinExistence type="predicted"/>
<protein>
    <submittedName>
        <fullName evidence="6">NADPH-dependent 2,4-dienoyl-CoA reductase/sulfur reductase-like enzyme</fullName>
    </submittedName>
</protein>
<comment type="cofactor">
    <cofactor evidence="1">
        <name>FAD</name>
        <dbReference type="ChEBI" id="CHEBI:57692"/>
    </cofactor>
</comment>